<dbReference type="NCBIfam" id="NF004064">
    <property type="entry name" value="PRK05578.1"/>
    <property type="match status" value="1"/>
</dbReference>
<dbReference type="RefSeq" id="WP_076713312.1">
    <property type="nucleotide sequence ID" value="NZ_MOEN01000025.1"/>
</dbReference>
<keyword evidence="7 14" id="KW-0378">Hydrolase</keyword>
<evidence type="ECO:0000256" key="12">
    <source>
        <dbReference type="PIRSR" id="PIRSR606262-1"/>
    </source>
</evidence>
<reference evidence="16 17" key="1">
    <citation type="submission" date="2016-10" db="EMBL/GenBank/DDBJ databases">
        <title>Genome sequence of a sulfur-reducing bacterium Desulfurobacterium indicum K6013.</title>
        <authorList>
            <person name="Cao J."/>
            <person name="Shao Z."/>
            <person name="Alain K."/>
            <person name="Jebbar M."/>
        </authorList>
    </citation>
    <scope>NUCLEOTIDE SEQUENCE [LARGE SCALE GENOMIC DNA]</scope>
    <source>
        <strain evidence="16 17">K6013</strain>
    </source>
</reference>
<dbReference type="InterPro" id="IPR006262">
    <property type="entry name" value="Cyt_deam_tetra"/>
</dbReference>
<dbReference type="Pfam" id="PF00383">
    <property type="entry name" value="dCMP_cyt_deam_1"/>
    <property type="match status" value="1"/>
</dbReference>
<dbReference type="InterPro" id="IPR016193">
    <property type="entry name" value="Cytidine_deaminase-like"/>
</dbReference>
<evidence type="ECO:0000256" key="1">
    <source>
        <dbReference type="ARBA" id="ARBA00001947"/>
    </source>
</evidence>
<comment type="catalytic activity">
    <reaction evidence="11 14">
        <text>cytidine + H2O + H(+) = uridine + NH4(+)</text>
        <dbReference type="Rhea" id="RHEA:16069"/>
        <dbReference type="ChEBI" id="CHEBI:15377"/>
        <dbReference type="ChEBI" id="CHEBI:15378"/>
        <dbReference type="ChEBI" id="CHEBI:16704"/>
        <dbReference type="ChEBI" id="CHEBI:17562"/>
        <dbReference type="ChEBI" id="CHEBI:28938"/>
        <dbReference type="EC" id="3.5.4.5"/>
    </reaction>
</comment>
<accession>A0A1R1MKE1</accession>
<dbReference type="GO" id="GO:0005829">
    <property type="term" value="C:cytosol"/>
    <property type="evidence" value="ECO:0007669"/>
    <property type="project" value="TreeGrafter"/>
</dbReference>
<dbReference type="InterPro" id="IPR050202">
    <property type="entry name" value="Cyt/Deoxycyt_deaminase"/>
</dbReference>
<keyword evidence="8 13" id="KW-0862">Zinc</keyword>
<feature type="binding site" evidence="13">
    <location>
        <position position="85"/>
    </location>
    <ligand>
        <name>Zn(2+)</name>
        <dbReference type="ChEBI" id="CHEBI:29105"/>
        <note>catalytic</note>
    </ligand>
</feature>
<dbReference type="GO" id="GO:0055086">
    <property type="term" value="P:nucleobase-containing small molecule metabolic process"/>
    <property type="evidence" value="ECO:0007669"/>
    <property type="project" value="UniProtKB-ARBA"/>
</dbReference>
<dbReference type="GO" id="GO:0042802">
    <property type="term" value="F:identical protein binding"/>
    <property type="evidence" value="ECO:0007669"/>
    <property type="project" value="UniProtKB-ARBA"/>
</dbReference>
<evidence type="ECO:0000256" key="8">
    <source>
        <dbReference type="ARBA" id="ARBA00022833"/>
    </source>
</evidence>
<dbReference type="PROSITE" id="PS00903">
    <property type="entry name" value="CYT_DCMP_DEAMINASES_1"/>
    <property type="match status" value="1"/>
</dbReference>
<dbReference type="EC" id="3.5.4.5" evidence="4 14"/>
<evidence type="ECO:0000256" key="3">
    <source>
        <dbReference type="ARBA" id="ARBA00006576"/>
    </source>
</evidence>
<dbReference type="SUPFAM" id="SSF53927">
    <property type="entry name" value="Cytidine deaminase-like"/>
    <property type="match status" value="1"/>
</dbReference>
<dbReference type="FunFam" id="3.40.140.10:FF:000008">
    <property type="entry name" value="Cytidine deaminase"/>
    <property type="match status" value="1"/>
</dbReference>
<dbReference type="OrthoDB" id="9795347at2"/>
<dbReference type="NCBIfam" id="TIGR01354">
    <property type="entry name" value="cyt_deam_tetra"/>
    <property type="match status" value="1"/>
</dbReference>
<sequence>MEIDELIEIAKKSVVNCYAPYSKFHVVSVLEAEENLFFVGVNVENVSFGLTVCAERIAVFKAVSEGYKEFSKILIYSPDGMPYPCGSCRQVLAEFCGKSFPIYIASNREIKVFTLGELLPHTFSL</sequence>
<evidence type="ECO:0000256" key="2">
    <source>
        <dbReference type="ARBA" id="ARBA00003949"/>
    </source>
</evidence>
<name>A0A1R1MKE1_9BACT</name>
<keyword evidence="17" id="KW-1185">Reference proteome</keyword>
<dbReference type="PANTHER" id="PTHR11644">
    <property type="entry name" value="CYTIDINE DEAMINASE"/>
    <property type="match status" value="1"/>
</dbReference>
<evidence type="ECO:0000313" key="16">
    <source>
        <dbReference type="EMBL" id="OMH40170.1"/>
    </source>
</evidence>
<evidence type="ECO:0000256" key="4">
    <source>
        <dbReference type="ARBA" id="ARBA00012783"/>
    </source>
</evidence>
<keyword evidence="6 13" id="KW-0479">Metal-binding</keyword>
<comment type="function">
    <text evidence="2 14">This enzyme scavenges exogenous and endogenous cytidine and 2'-deoxycytidine for UMP synthesis.</text>
</comment>
<evidence type="ECO:0000256" key="11">
    <source>
        <dbReference type="ARBA" id="ARBA00049558"/>
    </source>
</evidence>
<protein>
    <recommendedName>
        <fullName evidence="5 14">Cytidine deaminase</fullName>
        <ecNumber evidence="4 14">3.5.4.5</ecNumber>
    </recommendedName>
    <alternativeName>
        <fullName evidence="9 14">Cytidine aminohydrolase</fullName>
    </alternativeName>
</protein>
<dbReference type="CDD" id="cd01283">
    <property type="entry name" value="cytidine_deaminase"/>
    <property type="match status" value="1"/>
</dbReference>
<feature type="domain" description="CMP/dCMP-type deaminase" evidence="15">
    <location>
        <begin position="1"/>
        <end position="125"/>
    </location>
</feature>
<proteinExistence type="inferred from homology"/>
<organism evidence="16 17">
    <name type="scientific">Desulfurobacterium indicum</name>
    <dbReference type="NCBI Taxonomy" id="1914305"/>
    <lineage>
        <taxon>Bacteria</taxon>
        <taxon>Pseudomonadati</taxon>
        <taxon>Aquificota</taxon>
        <taxon>Aquificia</taxon>
        <taxon>Desulfurobacteriales</taxon>
        <taxon>Desulfurobacteriaceae</taxon>
        <taxon>Desulfurobacterium</taxon>
    </lineage>
</organism>
<evidence type="ECO:0000256" key="13">
    <source>
        <dbReference type="PIRSR" id="PIRSR606262-3"/>
    </source>
</evidence>
<feature type="binding site" evidence="13">
    <location>
        <position position="53"/>
    </location>
    <ligand>
        <name>Zn(2+)</name>
        <dbReference type="ChEBI" id="CHEBI:29105"/>
        <note>catalytic</note>
    </ligand>
</feature>
<evidence type="ECO:0000256" key="14">
    <source>
        <dbReference type="RuleBase" id="RU364006"/>
    </source>
</evidence>
<comment type="cofactor">
    <cofactor evidence="1 13 14">
        <name>Zn(2+)</name>
        <dbReference type="ChEBI" id="CHEBI:29105"/>
    </cofactor>
</comment>
<dbReference type="InterPro" id="IPR002125">
    <property type="entry name" value="CMP_dCMP_dom"/>
</dbReference>
<dbReference type="GO" id="GO:0004126">
    <property type="term" value="F:cytidine deaminase activity"/>
    <property type="evidence" value="ECO:0007669"/>
    <property type="project" value="UniProtKB-UniRule"/>
</dbReference>
<dbReference type="GO" id="GO:0008270">
    <property type="term" value="F:zinc ion binding"/>
    <property type="evidence" value="ECO:0007669"/>
    <property type="project" value="UniProtKB-UniRule"/>
</dbReference>
<dbReference type="Proteomes" id="UP000187408">
    <property type="component" value="Unassembled WGS sequence"/>
</dbReference>
<dbReference type="PANTHER" id="PTHR11644:SF2">
    <property type="entry name" value="CYTIDINE DEAMINASE"/>
    <property type="match status" value="1"/>
</dbReference>
<dbReference type="Gene3D" id="3.40.140.10">
    <property type="entry name" value="Cytidine Deaminase, domain 2"/>
    <property type="match status" value="1"/>
</dbReference>
<evidence type="ECO:0000259" key="15">
    <source>
        <dbReference type="PROSITE" id="PS51747"/>
    </source>
</evidence>
<evidence type="ECO:0000256" key="5">
    <source>
        <dbReference type="ARBA" id="ARBA00018266"/>
    </source>
</evidence>
<evidence type="ECO:0000256" key="6">
    <source>
        <dbReference type="ARBA" id="ARBA00022723"/>
    </source>
</evidence>
<comment type="caution">
    <text evidence="16">The sequence shown here is derived from an EMBL/GenBank/DDBJ whole genome shotgun (WGS) entry which is preliminary data.</text>
</comment>
<dbReference type="InterPro" id="IPR016192">
    <property type="entry name" value="APOBEC/CMP_deaminase_Zn-bd"/>
</dbReference>
<evidence type="ECO:0000256" key="9">
    <source>
        <dbReference type="ARBA" id="ARBA00032005"/>
    </source>
</evidence>
<dbReference type="EMBL" id="MOEN01000025">
    <property type="protein sequence ID" value="OMH40170.1"/>
    <property type="molecule type" value="Genomic_DNA"/>
</dbReference>
<feature type="binding site" evidence="13">
    <location>
        <position position="88"/>
    </location>
    <ligand>
        <name>Zn(2+)</name>
        <dbReference type="ChEBI" id="CHEBI:29105"/>
        <note>catalytic</note>
    </ligand>
</feature>
<dbReference type="STRING" id="1914305.BLW93_06615"/>
<comment type="similarity">
    <text evidence="3 14">Belongs to the cytidine and deoxycytidylate deaminase family.</text>
</comment>
<gene>
    <name evidence="16" type="ORF">BLW93_06615</name>
</gene>
<evidence type="ECO:0000313" key="17">
    <source>
        <dbReference type="Proteomes" id="UP000187408"/>
    </source>
</evidence>
<comment type="catalytic activity">
    <reaction evidence="10 14">
        <text>2'-deoxycytidine + H2O + H(+) = 2'-deoxyuridine + NH4(+)</text>
        <dbReference type="Rhea" id="RHEA:13433"/>
        <dbReference type="ChEBI" id="CHEBI:15377"/>
        <dbReference type="ChEBI" id="CHEBI:15378"/>
        <dbReference type="ChEBI" id="CHEBI:15698"/>
        <dbReference type="ChEBI" id="CHEBI:16450"/>
        <dbReference type="ChEBI" id="CHEBI:28938"/>
        <dbReference type="EC" id="3.5.4.5"/>
    </reaction>
</comment>
<dbReference type="PROSITE" id="PS51747">
    <property type="entry name" value="CYT_DCMP_DEAMINASES_2"/>
    <property type="match status" value="1"/>
</dbReference>
<dbReference type="GO" id="GO:0072527">
    <property type="term" value="P:pyrimidine-containing compound metabolic process"/>
    <property type="evidence" value="ECO:0007669"/>
    <property type="project" value="UniProtKB-ARBA"/>
</dbReference>
<evidence type="ECO:0000256" key="7">
    <source>
        <dbReference type="ARBA" id="ARBA00022801"/>
    </source>
</evidence>
<evidence type="ECO:0000256" key="10">
    <source>
        <dbReference type="ARBA" id="ARBA00049252"/>
    </source>
</evidence>
<feature type="active site" description="Proton donor" evidence="12">
    <location>
        <position position="55"/>
    </location>
</feature>
<dbReference type="AlphaFoldDB" id="A0A1R1MKE1"/>